<reference evidence="5" key="1">
    <citation type="submission" date="2016-04" db="EMBL/GenBank/DDBJ databases">
        <title>Comparative genomics of biotechnologically important yeasts.</title>
        <authorList>
            <consortium name="DOE Joint Genome Institute"/>
            <person name="Riley R."/>
            <person name="Haridas S."/>
            <person name="Wolfe K.H."/>
            <person name="Lopes M.R."/>
            <person name="Hittinger C.T."/>
            <person name="Goker M."/>
            <person name="Salamov A."/>
            <person name="Wisecaver J."/>
            <person name="Long T.M."/>
            <person name="Aerts A.L."/>
            <person name="Barry K."/>
            <person name="Choi C."/>
            <person name="Clum A."/>
            <person name="Coughlan A.Y."/>
            <person name="Deshpande S."/>
            <person name="Douglass A.P."/>
            <person name="Hanson S.J."/>
            <person name="Klenk H.-P."/>
            <person name="Labutti K."/>
            <person name="Lapidus A."/>
            <person name="Lindquist E."/>
            <person name="Lipzen A."/>
            <person name="Meier-Kolthoff J.P."/>
            <person name="Ohm R.A."/>
            <person name="Otillar R.P."/>
            <person name="Pangilinan J."/>
            <person name="Peng Y."/>
            <person name="Rokas A."/>
            <person name="Rosa C.A."/>
            <person name="Scheuner C."/>
            <person name="Sibirny A.A."/>
            <person name="Slot J.C."/>
            <person name="Stielow J.B."/>
            <person name="Sun H."/>
            <person name="Kurtzman C.P."/>
            <person name="Blackwell M."/>
            <person name="Grigoriev I.V."/>
            <person name="Jeffries T.W."/>
        </authorList>
    </citation>
    <scope>NUCLEOTIDE SEQUENCE [LARGE SCALE GENOMIC DNA]</scope>
    <source>
        <strain evidence="5">NRRL YB-2248</strain>
    </source>
</reference>
<feature type="domain" description="4'-phosphopantetheinyl transferase" evidence="3">
    <location>
        <begin position="149"/>
        <end position="240"/>
    </location>
</feature>
<dbReference type="EC" id="2.7.8.7" evidence="1"/>
<dbReference type="InterPro" id="IPR008278">
    <property type="entry name" value="4-PPantetheinyl_Trfase_dom"/>
</dbReference>
<keyword evidence="5" id="KW-1185">Reference proteome</keyword>
<dbReference type="GO" id="GO:0019878">
    <property type="term" value="P:lysine biosynthetic process via aminoadipic acid"/>
    <property type="evidence" value="ECO:0007669"/>
    <property type="project" value="TreeGrafter"/>
</dbReference>
<organism evidence="4 5">
    <name type="scientific">[Candida] arabinofermentans NRRL YB-2248</name>
    <dbReference type="NCBI Taxonomy" id="983967"/>
    <lineage>
        <taxon>Eukaryota</taxon>
        <taxon>Fungi</taxon>
        <taxon>Dikarya</taxon>
        <taxon>Ascomycota</taxon>
        <taxon>Saccharomycotina</taxon>
        <taxon>Pichiomycetes</taxon>
        <taxon>Pichiales</taxon>
        <taxon>Pichiaceae</taxon>
        <taxon>Ogataea</taxon>
        <taxon>Ogataea/Candida clade</taxon>
    </lineage>
</organism>
<evidence type="ECO:0000313" key="5">
    <source>
        <dbReference type="Proteomes" id="UP000094801"/>
    </source>
</evidence>
<accession>A0A1E4SX85</accession>
<evidence type="ECO:0000256" key="2">
    <source>
        <dbReference type="ARBA" id="ARBA00022679"/>
    </source>
</evidence>
<dbReference type="Proteomes" id="UP000094801">
    <property type="component" value="Unassembled WGS sequence"/>
</dbReference>
<dbReference type="InterPro" id="IPR037143">
    <property type="entry name" value="4-PPantetheinyl_Trfase_dom_sf"/>
</dbReference>
<sequence>MDFAKPLKSMQAIKLNETSKLYFFYIDISDPRIYDYLSDDFNMEISLRMLSLKHQMKIRNNKSQKDRLIKLLTSLFLKYLVSCYEGSELIWDHLSVSVEKYGKPFLKNRGYSYNLSDEDGFVSICIDFTNVDSIDSPDAIGLDLANPKDIEAFNIRNLKDFYKSDFRDIFTDNEIEQIDKIFERDLVGDRVSQLRYLSQYWALKESYSKYKGYGLHRGLQSYEFLNVRQLQPYQKAKKDDTFEPIFEEPFVREEFQNWLVDDVCSSDRSVETMRCMLYSDNDPTKEIIFSIMKTKNGGQHKLPNVVKVSPVYLVEFVKALQS</sequence>
<dbReference type="OrthoDB" id="26719at2759"/>
<dbReference type="EMBL" id="KV453859">
    <property type="protein sequence ID" value="ODV84062.1"/>
    <property type="molecule type" value="Genomic_DNA"/>
</dbReference>
<dbReference type="GO" id="GO:0005829">
    <property type="term" value="C:cytosol"/>
    <property type="evidence" value="ECO:0007669"/>
    <property type="project" value="TreeGrafter"/>
</dbReference>
<dbReference type="Pfam" id="PF01648">
    <property type="entry name" value="ACPS"/>
    <property type="match status" value="1"/>
</dbReference>
<gene>
    <name evidence="4" type="ORF">CANARDRAFT_29511</name>
</gene>
<protein>
    <recommendedName>
        <fullName evidence="1">holo-[acyl-carrier-protein] synthase</fullName>
        <ecNumber evidence="1">2.7.8.7</ecNumber>
    </recommendedName>
</protein>
<keyword evidence="2" id="KW-0808">Transferase</keyword>
<dbReference type="PANTHER" id="PTHR12215">
    <property type="entry name" value="PHOSPHOPANTETHEINE TRANSFERASE"/>
    <property type="match status" value="1"/>
</dbReference>
<dbReference type="GO" id="GO:0000287">
    <property type="term" value="F:magnesium ion binding"/>
    <property type="evidence" value="ECO:0007669"/>
    <property type="project" value="InterPro"/>
</dbReference>
<dbReference type="Gene3D" id="3.90.470.20">
    <property type="entry name" value="4'-phosphopantetheinyl transferase domain"/>
    <property type="match status" value="1"/>
</dbReference>
<dbReference type="InterPro" id="IPR050559">
    <property type="entry name" value="P-Pant_transferase_sf"/>
</dbReference>
<name>A0A1E4SX85_9ASCO</name>
<evidence type="ECO:0000259" key="3">
    <source>
        <dbReference type="Pfam" id="PF01648"/>
    </source>
</evidence>
<dbReference type="SUPFAM" id="SSF56214">
    <property type="entry name" value="4'-phosphopantetheinyl transferase"/>
    <property type="match status" value="2"/>
</dbReference>
<dbReference type="PANTHER" id="PTHR12215:SF10">
    <property type="entry name" value="L-AMINOADIPATE-SEMIALDEHYDE DEHYDROGENASE-PHOSPHOPANTETHEINYL TRANSFERASE"/>
    <property type="match status" value="1"/>
</dbReference>
<dbReference type="GO" id="GO:0008897">
    <property type="term" value="F:holo-[acyl-carrier-protein] synthase activity"/>
    <property type="evidence" value="ECO:0007669"/>
    <property type="project" value="UniProtKB-EC"/>
</dbReference>
<dbReference type="AlphaFoldDB" id="A0A1E4SX85"/>
<dbReference type="STRING" id="983967.A0A1E4SX85"/>
<evidence type="ECO:0000313" key="4">
    <source>
        <dbReference type="EMBL" id="ODV84062.1"/>
    </source>
</evidence>
<evidence type="ECO:0000256" key="1">
    <source>
        <dbReference type="ARBA" id="ARBA00013172"/>
    </source>
</evidence>
<proteinExistence type="predicted"/>